<dbReference type="InterPro" id="IPR036589">
    <property type="entry name" value="HCY_dom_sf"/>
</dbReference>
<dbReference type="InterPro" id="IPR017226">
    <property type="entry name" value="BHMT-like"/>
</dbReference>
<dbReference type="Gene3D" id="3.20.20.330">
    <property type="entry name" value="Homocysteine-binding-like domain"/>
    <property type="match status" value="1"/>
</dbReference>
<dbReference type="GO" id="GO:0033528">
    <property type="term" value="P:S-methylmethionine cycle"/>
    <property type="evidence" value="ECO:0007669"/>
    <property type="project" value="TreeGrafter"/>
</dbReference>
<dbReference type="EMBL" id="CAXIEN010000292">
    <property type="protein sequence ID" value="CAL1291755.1"/>
    <property type="molecule type" value="Genomic_DNA"/>
</dbReference>
<dbReference type="SUPFAM" id="SSF82282">
    <property type="entry name" value="Homocysteine S-methyltransferase"/>
    <property type="match status" value="1"/>
</dbReference>
<evidence type="ECO:0000256" key="4">
    <source>
        <dbReference type="ARBA" id="ARBA00022833"/>
    </source>
</evidence>
<dbReference type="Proteomes" id="UP001497382">
    <property type="component" value="Unassembled WGS sequence"/>
</dbReference>
<evidence type="ECO:0000313" key="8">
    <source>
        <dbReference type="EMBL" id="CAL1291755.1"/>
    </source>
</evidence>
<name>A0AAV2B7A6_9ARAC</name>
<evidence type="ECO:0000256" key="3">
    <source>
        <dbReference type="ARBA" id="ARBA00022723"/>
    </source>
</evidence>
<dbReference type="GO" id="GO:0009086">
    <property type="term" value="P:methionine biosynthetic process"/>
    <property type="evidence" value="ECO:0007669"/>
    <property type="project" value="InterPro"/>
</dbReference>
<dbReference type="GO" id="GO:0008898">
    <property type="term" value="F:S-adenosylmethionine-homocysteine S-methyltransferase activity"/>
    <property type="evidence" value="ECO:0007669"/>
    <property type="project" value="TreeGrafter"/>
</dbReference>
<keyword evidence="2 6" id="KW-0808">Transferase</keyword>
<dbReference type="NCBIfam" id="NF007020">
    <property type="entry name" value="PRK09485.1"/>
    <property type="match status" value="1"/>
</dbReference>
<feature type="binding site" evidence="6">
    <location>
        <position position="302"/>
    </location>
    <ligand>
        <name>Zn(2+)</name>
        <dbReference type="ChEBI" id="CHEBI:29105"/>
    </ligand>
</feature>
<dbReference type="FunFam" id="3.20.20.330:FF:000002">
    <property type="entry name" value="Homocysteine S-methyltransferase"/>
    <property type="match status" value="1"/>
</dbReference>
<dbReference type="PROSITE" id="PS50970">
    <property type="entry name" value="HCY"/>
    <property type="match status" value="1"/>
</dbReference>
<dbReference type="PANTHER" id="PTHR46015:SF1">
    <property type="entry name" value="HOMOCYSTEINE S-METHYLTRANSFERASE-LIKE ISOFORM 1"/>
    <property type="match status" value="1"/>
</dbReference>
<protein>
    <recommendedName>
        <fullName evidence="7">Hcy-binding domain-containing protein</fullName>
    </recommendedName>
</protein>
<dbReference type="PIRSF" id="PIRSF037505">
    <property type="entry name" value="Betaine_HMT"/>
    <property type="match status" value="1"/>
</dbReference>
<sequence>MIKGIFIDMWQNCPKDKVYILDGGLASELEQDGFSLLHDPLWSARMLHENPDAIVRVHDRYLTNGAEIIITASYQASIPGFQKHLGVSCEESKILLKSSVELARKAIQQHSDKTKDSKEIFIAGSVGSYGAALADGSEYTGDYCNEITHEDLIKWHHPRIECLIDAGVDLLAFETIPSVKEGEALMKLLKDFPNAKAWLSFSCQSMHQTSHKENIATSALTCLKMAPPGQLLAIGVNCCPPEFSKSLLKDISTISDGFPLIVYPNSGEKWDNREGWSGDKVKPNSYYIESWMKSGAKIIGGCCRTTPNDIFDIYKYFNPEK</sequence>
<comment type="caution">
    <text evidence="8">The sequence shown here is derived from an EMBL/GenBank/DDBJ whole genome shotgun (WGS) entry which is preliminary data.</text>
</comment>
<proteinExistence type="predicted"/>
<dbReference type="InterPro" id="IPR003726">
    <property type="entry name" value="HCY_dom"/>
</dbReference>
<dbReference type="PANTHER" id="PTHR46015">
    <property type="entry name" value="ZGC:172121"/>
    <property type="match status" value="1"/>
</dbReference>
<keyword evidence="9" id="KW-1185">Reference proteome</keyword>
<dbReference type="Pfam" id="PF02574">
    <property type="entry name" value="S-methyl_trans"/>
    <property type="match status" value="1"/>
</dbReference>
<evidence type="ECO:0000259" key="7">
    <source>
        <dbReference type="PROSITE" id="PS50970"/>
    </source>
</evidence>
<evidence type="ECO:0000256" key="5">
    <source>
        <dbReference type="ARBA" id="ARBA00034478"/>
    </source>
</evidence>
<evidence type="ECO:0000313" key="9">
    <source>
        <dbReference type="Proteomes" id="UP001497382"/>
    </source>
</evidence>
<feature type="domain" description="Hcy-binding" evidence="7">
    <location>
        <begin position="7"/>
        <end position="317"/>
    </location>
</feature>
<feature type="binding site" evidence="6">
    <location>
        <position position="238"/>
    </location>
    <ligand>
        <name>Zn(2+)</name>
        <dbReference type="ChEBI" id="CHEBI:29105"/>
    </ligand>
</feature>
<keyword evidence="4 6" id="KW-0862">Zinc</keyword>
<comment type="pathway">
    <text evidence="5">Amino-acid biosynthesis; L-methionine biosynthesis via de novo pathway.</text>
</comment>
<comment type="cofactor">
    <cofactor evidence="6">
        <name>Zn(2+)</name>
        <dbReference type="ChEBI" id="CHEBI:29105"/>
    </cofactor>
</comment>
<organism evidence="8 9">
    <name type="scientific">Larinioides sclopetarius</name>
    <dbReference type="NCBI Taxonomy" id="280406"/>
    <lineage>
        <taxon>Eukaryota</taxon>
        <taxon>Metazoa</taxon>
        <taxon>Ecdysozoa</taxon>
        <taxon>Arthropoda</taxon>
        <taxon>Chelicerata</taxon>
        <taxon>Arachnida</taxon>
        <taxon>Araneae</taxon>
        <taxon>Araneomorphae</taxon>
        <taxon>Entelegynae</taxon>
        <taxon>Araneoidea</taxon>
        <taxon>Araneidae</taxon>
        <taxon>Larinioides</taxon>
    </lineage>
</organism>
<gene>
    <name evidence="8" type="ORF">LARSCL_LOCUS17272</name>
</gene>
<dbReference type="GO" id="GO:0032259">
    <property type="term" value="P:methylation"/>
    <property type="evidence" value="ECO:0007669"/>
    <property type="project" value="UniProtKB-KW"/>
</dbReference>
<accession>A0AAV2B7A6</accession>
<keyword evidence="1 6" id="KW-0489">Methyltransferase</keyword>
<dbReference type="InterPro" id="IPR051486">
    <property type="entry name" value="Hcy_S-methyltransferase"/>
</dbReference>
<dbReference type="AlphaFoldDB" id="A0AAV2B7A6"/>
<evidence type="ECO:0000256" key="2">
    <source>
        <dbReference type="ARBA" id="ARBA00022679"/>
    </source>
</evidence>
<feature type="binding site" evidence="6">
    <location>
        <position position="303"/>
    </location>
    <ligand>
        <name>Zn(2+)</name>
        <dbReference type="ChEBI" id="CHEBI:29105"/>
    </ligand>
</feature>
<evidence type="ECO:0000256" key="1">
    <source>
        <dbReference type="ARBA" id="ARBA00022603"/>
    </source>
</evidence>
<dbReference type="GO" id="GO:0008270">
    <property type="term" value="F:zinc ion binding"/>
    <property type="evidence" value="ECO:0007669"/>
    <property type="project" value="InterPro"/>
</dbReference>
<evidence type="ECO:0000256" key="6">
    <source>
        <dbReference type="PROSITE-ProRule" id="PRU00333"/>
    </source>
</evidence>
<keyword evidence="3 6" id="KW-0479">Metal-binding</keyword>
<reference evidence="8 9" key="1">
    <citation type="submission" date="2024-04" db="EMBL/GenBank/DDBJ databases">
        <authorList>
            <person name="Rising A."/>
            <person name="Reimegard J."/>
            <person name="Sonavane S."/>
            <person name="Akerstrom W."/>
            <person name="Nylinder S."/>
            <person name="Hedman E."/>
            <person name="Kallberg Y."/>
        </authorList>
    </citation>
    <scope>NUCLEOTIDE SEQUENCE [LARGE SCALE GENOMIC DNA]</scope>
</reference>